<sequence>MRLPAVLSRIDLPEPELHAAALDGELLPIGGAFCPTDSIPCADLRAASVAAEAGPRAIAEQLTAAWIYGLLTSPPARLQLCVDATSGYRPLSTARQAFREVVIGPEDVLTLGGMPVTTPLRTAIDMARAPHANGAIIVALSRLGRGFTLEDCTAVIETRRNLPHRNRAISVLTEAFRPVAQVSPR</sequence>
<feature type="domain" description="AbiEi antitoxin C-terminal" evidence="1">
    <location>
        <begin position="51"/>
        <end position="168"/>
    </location>
</feature>
<dbReference type="InterPro" id="IPR018547">
    <property type="entry name" value="AbiEi_C"/>
</dbReference>
<reference evidence="2 3" key="1">
    <citation type="submission" date="2019-03" db="EMBL/GenBank/DDBJ databases">
        <title>Genomics of glacier-inhabiting Cryobacterium strains.</title>
        <authorList>
            <person name="Liu Q."/>
            <person name="Xin Y.-H."/>
        </authorList>
    </citation>
    <scope>NUCLEOTIDE SEQUENCE [LARGE SCALE GENOMIC DNA]</scope>
    <source>
        <strain evidence="2 3">CGMCC 1.10440</strain>
    </source>
</reference>
<organism evidence="2 3">
    <name type="scientific">Terrimesophilobacter mesophilus</name>
    <dbReference type="NCBI Taxonomy" id="433647"/>
    <lineage>
        <taxon>Bacteria</taxon>
        <taxon>Bacillati</taxon>
        <taxon>Actinomycetota</taxon>
        <taxon>Actinomycetes</taxon>
        <taxon>Micrococcales</taxon>
        <taxon>Microbacteriaceae</taxon>
        <taxon>Terrimesophilobacter</taxon>
    </lineage>
</organism>
<proteinExistence type="predicted"/>
<dbReference type="EMBL" id="SOFI01000003">
    <property type="protein sequence ID" value="TFB78773.1"/>
    <property type="molecule type" value="Genomic_DNA"/>
</dbReference>
<dbReference type="Pfam" id="PF09407">
    <property type="entry name" value="AbiEi_1"/>
    <property type="match status" value="1"/>
</dbReference>
<name>A0A4R8V7Z0_9MICO</name>
<keyword evidence="3" id="KW-1185">Reference proteome</keyword>
<dbReference type="OrthoDB" id="4802815at2"/>
<evidence type="ECO:0000313" key="3">
    <source>
        <dbReference type="Proteomes" id="UP000298488"/>
    </source>
</evidence>
<accession>A0A4R8V7Z0</accession>
<dbReference type="AlphaFoldDB" id="A0A4R8V7Z0"/>
<evidence type="ECO:0000313" key="2">
    <source>
        <dbReference type="EMBL" id="TFB78773.1"/>
    </source>
</evidence>
<protein>
    <recommendedName>
        <fullName evidence="1">AbiEi antitoxin C-terminal domain-containing protein</fullName>
    </recommendedName>
</protein>
<dbReference type="RefSeq" id="WP_104094649.1">
    <property type="nucleotide sequence ID" value="NZ_JACHBP010000001.1"/>
</dbReference>
<gene>
    <name evidence="2" type="ORF">E3N84_00980</name>
</gene>
<comment type="caution">
    <text evidence="2">The sequence shown here is derived from an EMBL/GenBank/DDBJ whole genome shotgun (WGS) entry which is preliminary data.</text>
</comment>
<dbReference type="Proteomes" id="UP000298488">
    <property type="component" value="Unassembled WGS sequence"/>
</dbReference>
<evidence type="ECO:0000259" key="1">
    <source>
        <dbReference type="Pfam" id="PF09407"/>
    </source>
</evidence>